<comment type="caution">
    <text evidence="3">The sequence shown here is derived from an EMBL/GenBank/DDBJ whole genome shotgun (WGS) entry which is preliminary data.</text>
</comment>
<dbReference type="InterPro" id="IPR011042">
    <property type="entry name" value="6-blade_b-propeller_TolB-like"/>
</dbReference>
<dbReference type="PANTHER" id="PTHR19328:SF53">
    <property type="entry name" value="MEMBRANE PROTEIN"/>
    <property type="match status" value="1"/>
</dbReference>
<dbReference type="Proteomes" id="UP001168528">
    <property type="component" value="Unassembled WGS sequence"/>
</dbReference>
<feature type="region of interest" description="Disordered" evidence="1">
    <location>
        <begin position="38"/>
        <end position="60"/>
    </location>
</feature>
<evidence type="ECO:0000256" key="1">
    <source>
        <dbReference type="SAM" id="MobiDB-lite"/>
    </source>
</evidence>
<evidence type="ECO:0000259" key="2">
    <source>
        <dbReference type="Pfam" id="PF22807"/>
    </source>
</evidence>
<protein>
    <submittedName>
        <fullName evidence="3">PQQ-dependent sugar dehydrogenase</fullName>
    </submittedName>
</protein>
<feature type="domain" description="Pyrroloquinoline quinone-dependent pyranose dehydrogenase beta-propeller" evidence="2">
    <location>
        <begin position="65"/>
        <end position="445"/>
    </location>
</feature>
<dbReference type="InterPro" id="IPR011041">
    <property type="entry name" value="Quinoprot_gluc/sorb_DH_b-prop"/>
</dbReference>
<dbReference type="EMBL" id="JAUKPO010000016">
    <property type="protein sequence ID" value="MDO1449105.1"/>
    <property type="molecule type" value="Genomic_DNA"/>
</dbReference>
<gene>
    <name evidence="3" type="ORF">Q0590_22705</name>
</gene>
<evidence type="ECO:0000313" key="4">
    <source>
        <dbReference type="Proteomes" id="UP001168528"/>
    </source>
</evidence>
<dbReference type="PROSITE" id="PS51257">
    <property type="entry name" value="PROKAR_LIPOPROTEIN"/>
    <property type="match status" value="1"/>
</dbReference>
<dbReference type="InterPro" id="IPR054539">
    <property type="entry name" value="Beta-prop_PDH"/>
</dbReference>
<dbReference type="PANTHER" id="PTHR19328">
    <property type="entry name" value="HEDGEHOG-INTERACTING PROTEIN"/>
    <property type="match status" value="1"/>
</dbReference>
<keyword evidence="4" id="KW-1185">Reference proteome</keyword>
<feature type="compositionally biased region" description="Low complexity" evidence="1">
    <location>
        <begin position="38"/>
        <end position="50"/>
    </location>
</feature>
<evidence type="ECO:0000313" key="3">
    <source>
        <dbReference type="EMBL" id="MDO1449105.1"/>
    </source>
</evidence>
<reference evidence="3" key="1">
    <citation type="submission" date="2023-07" db="EMBL/GenBank/DDBJ databases">
        <title>The genome sequence of Rhodocytophaga aerolata KACC 12507.</title>
        <authorList>
            <person name="Zhang X."/>
        </authorList>
    </citation>
    <scope>NUCLEOTIDE SEQUENCE</scope>
    <source>
        <strain evidence="3">KACC 12507</strain>
    </source>
</reference>
<dbReference type="RefSeq" id="WP_302039906.1">
    <property type="nucleotide sequence ID" value="NZ_JAUKPO010000016.1"/>
</dbReference>
<proteinExistence type="predicted"/>
<organism evidence="3 4">
    <name type="scientific">Rhodocytophaga aerolata</name>
    <dbReference type="NCBI Taxonomy" id="455078"/>
    <lineage>
        <taxon>Bacteria</taxon>
        <taxon>Pseudomonadati</taxon>
        <taxon>Bacteroidota</taxon>
        <taxon>Cytophagia</taxon>
        <taxon>Cytophagales</taxon>
        <taxon>Rhodocytophagaceae</taxon>
        <taxon>Rhodocytophaga</taxon>
    </lineage>
</organism>
<dbReference type="Gene3D" id="2.120.10.30">
    <property type="entry name" value="TolB, C-terminal domain"/>
    <property type="match status" value="1"/>
</dbReference>
<dbReference type="Pfam" id="PF22807">
    <property type="entry name" value="TrAA12"/>
    <property type="match status" value="1"/>
</dbReference>
<dbReference type="SUPFAM" id="SSF50952">
    <property type="entry name" value="Soluble quinoprotein glucose dehydrogenase"/>
    <property type="match status" value="1"/>
</dbReference>
<name>A0ABT8RAH2_9BACT</name>
<sequence length="470" mass="51877">MKKPVLLISQRIAKVSFRYLPGIAFAVCSLLSSCDSSSTQQKDQSSEKTTAGLQADPGNGDIQLPTDFGAIVVADTLGRARHMVVRDNGDIYVSLREPKGGGSIVALRDTDNDGKANQIERFGQYPGTGIDIRNGYLYFAPDSAVFRYKLNGNDLKPSETFETIVSGLTSERQHAAKSIAFDGQGNLYVNIGAPSNACQEPDRQPGVKGQDPCPILEYAGGIWRFKVDQPNQTQKDGQRYATGIRNAVAIDWNKNGNNLYALQHGRDMLNPFWPTLYTEEQSVELPSEEFMLVKEGSNFGWPYCYNDHQQNKKVLNPEYGGDGKKIDRCEGMDKPIMAFPGHWAPNDVLFYTGDMFPDKYKNGAFIAFHGSWNRAPRPQAGYLVAFVPFNGDKPSGDYEIFAQGFTGTDTLRSPDNAKYRPMGLAQGPDGSLYIADSQKGRIWRVIYNGSGNNTAMYTKQTSEKIAVASK</sequence>
<accession>A0ABT8RAH2</accession>